<dbReference type="GO" id="GO:0035438">
    <property type="term" value="F:cyclic-di-GMP binding"/>
    <property type="evidence" value="ECO:0007669"/>
    <property type="project" value="InterPro"/>
</dbReference>
<dbReference type="AlphaFoldDB" id="A0A1C3ULJ9"/>
<organism evidence="2 3">
    <name type="scientific">Rhizobium miluonense</name>
    <dbReference type="NCBI Taxonomy" id="411945"/>
    <lineage>
        <taxon>Bacteria</taxon>
        <taxon>Pseudomonadati</taxon>
        <taxon>Pseudomonadota</taxon>
        <taxon>Alphaproteobacteria</taxon>
        <taxon>Hyphomicrobiales</taxon>
        <taxon>Rhizobiaceae</taxon>
        <taxon>Rhizobium/Agrobacterium group</taxon>
        <taxon>Rhizobium</taxon>
    </lineage>
</organism>
<reference evidence="3" key="1">
    <citation type="submission" date="2016-08" db="EMBL/GenBank/DDBJ databases">
        <authorList>
            <person name="Varghese N."/>
            <person name="Submissions Spin"/>
        </authorList>
    </citation>
    <scope>NUCLEOTIDE SEQUENCE [LARGE SCALE GENOMIC DNA]</scope>
    <source>
        <strain evidence="3">HAMBI 2971</strain>
    </source>
</reference>
<dbReference type="Pfam" id="PF07238">
    <property type="entry name" value="PilZ"/>
    <property type="match status" value="1"/>
</dbReference>
<evidence type="ECO:0000313" key="3">
    <source>
        <dbReference type="Proteomes" id="UP000199435"/>
    </source>
</evidence>
<accession>A0A1C3ULJ9</accession>
<dbReference type="Gene3D" id="2.40.10.220">
    <property type="entry name" value="predicted glycosyltransferase like domains"/>
    <property type="match status" value="1"/>
</dbReference>
<dbReference type="Proteomes" id="UP000199435">
    <property type="component" value="Unassembled WGS sequence"/>
</dbReference>
<dbReference type="InterPro" id="IPR009875">
    <property type="entry name" value="PilZ_domain"/>
</dbReference>
<dbReference type="STRING" id="411945.GA0061102_1004156"/>
<dbReference type="EMBL" id="FMAH01000004">
    <property type="protein sequence ID" value="SCB16356.1"/>
    <property type="molecule type" value="Genomic_DNA"/>
</dbReference>
<sequence>MSRDNIMQFSSKSLVQGNLKIKTRGSPRQHARLMGQVRYFTKLVAGRVVDISTSGIALDLQSPLYAAAGSKVRVECDDIGLLDGFVRWAHNGRIGIEFDRSSNAAAKVASYFRFFHKDIKPVLKR</sequence>
<protein>
    <submittedName>
        <fullName evidence="2">PilZ domain-containing protein</fullName>
    </submittedName>
</protein>
<proteinExistence type="predicted"/>
<feature type="domain" description="PilZ" evidence="1">
    <location>
        <begin position="24"/>
        <end position="105"/>
    </location>
</feature>
<dbReference type="RefSeq" id="WP_245297936.1">
    <property type="nucleotide sequence ID" value="NZ_FMAH01000004.1"/>
</dbReference>
<gene>
    <name evidence="2" type="ORF">GA0061102_1004156</name>
</gene>
<keyword evidence="3" id="KW-1185">Reference proteome</keyword>
<name>A0A1C3ULJ9_9HYPH</name>
<evidence type="ECO:0000313" key="2">
    <source>
        <dbReference type="EMBL" id="SCB16356.1"/>
    </source>
</evidence>
<dbReference type="SUPFAM" id="SSF141371">
    <property type="entry name" value="PilZ domain-like"/>
    <property type="match status" value="1"/>
</dbReference>
<evidence type="ECO:0000259" key="1">
    <source>
        <dbReference type="Pfam" id="PF07238"/>
    </source>
</evidence>